<sequence length="63" mass="7126">MTAMQIYERAGHERIVVDVDEESELDHWVTELGVSADDLRRAVETVGPQALAVREYLASHTMQ</sequence>
<comment type="caution">
    <text evidence="1">The sequence shown here is derived from an EMBL/GenBank/DDBJ whole genome shotgun (WGS) entry which is preliminary data.</text>
</comment>
<evidence type="ECO:0000313" key="2">
    <source>
        <dbReference type="Proteomes" id="UP000294772"/>
    </source>
</evidence>
<dbReference type="InterPro" id="IPR022037">
    <property type="entry name" value="DUF3606"/>
</dbReference>
<proteinExistence type="predicted"/>
<name>A0AA46DFH9_9BURK</name>
<dbReference type="AlphaFoldDB" id="A0AA46DFH9"/>
<dbReference type="EMBL" id="SLXF01000002">
    <property type="protein sequence ID" value="TCP08626.1"/>
    <property type="molecule type" value="Genomic_DNA"/>
</dbReference>
<organism evidence="1 2">
    <name type="scientific">Caldimonas thermodepolymerans</name>
    <dbReference type="NCBI Taxonomy" id="215580"/>
    <lineage>
        <taxon>Bacteria</taxon>
        <taxon>Pseudomonadati</taxon>
        <taxon>Pseudomonadota</taxon>
        <taxon>Betaproteobacteria</taxon>
        <taxon>Burkholderiales</taxon>
        <taxon>Sphaerotilaceae</taxon>
        <taxon>Caldimonas</taxon>
    </lineage>
</organism>
<reference evidence="1 2" key="1">
    <citation type="submission" date="2019-03" db="EMBL/GenBank/DDBJ databases">
        <title>Genomic Encyclopedia of Type Strains, Phase IV (KMG-IV): sequencing the most valuable type-strain genomes for metagenomic binning, comparative biology and taxonomic classification.</title>
        <authorList>
            <person name="Goeker M."/>
        </authorList>
    </citation>
    <scope>NUCLEOTIDE SEQUENCE [LARGE SCALE GENOMIC DNA]</scope>
    <source>
        <strain evidence="1 2">DSM 15264</strain>
    </source>
</reference>
<dbReference type="RefSeq" id="WP_232529264.1">
    <property type="nucleotide sequence ID" value="NZ_CALFFA010000001.1"/>
</dbReference>
<protein>
    <submittedName>
        <fullName evidence="1">Uncharacterized protein DUF3606</fullName>
    </submittedName>
</protein>
<accession>A0AA46DFH9</accession>
<evidence type="ECO:0000313" key="1">
    <source>
        <dbReference type="EMBL" id="TCP08626.1"/>
    </source>
</evidence>
<dbReference type="Pfam" id="PF12244">
    <property type="entry name" value="DUF3606"/>
    <property type="match status" value="1"/>
</dbReference>
<gene>
    <name evidence="1" type="ORF">EV676_102134</name>
</gene>
<dbReference type="Proteomes" id="UP000294772">
    <property type="component" value="Unassembled WGS sequence"/>
</dbReference>